<dbReference type="InterPro" id="IPR014284">
    <property type="entry name" value="RNA_pol_sigma-70_dom"/>
</dbReference>
<dbReference type="SUPFAM" id="SSF88659">
    <property type="entry name" value="Sigma3 and sigma4 domains of RNA polymerase sigma factors"/>
    <property type="match status" value="1"/>
</dbReference>
<comment type="similarity">
    <text evidence="1">Belongs to the sigma-70 factor family. ECF subfamily.</text>
</comment>
<accession>A0A3A9ZBI0</accession>
<dbReference type="GO" id="GO:0016987">
    <property type="term" value="F:sigma factor activity"/>
    <property type="evidence" value="ECO:0007669"/>
    <property type="project" value="UniProtKB-KW"/>
</dbReference>
<comment type="caution">
    <text evidence="7">The sequence shown here is derived from an EMBL/GenBank/DDBJ whole genome shotgun (WGS) entry which is preliminary data.</text>
</comment>
<organism evidence="7 8">
    <name type="scientific">Streptomyces hoynatensis</name>
    <dbReference type="NCBI Taxonomy" id="1141874"/>
    <lineage>
        <taxon>Bacteria</taxon>
        <taxon>Bacillati</taxon>
        <taxon>Actinomycetota</taxon>
        <taxon>Actinomycetes</taxon>
        <taxon>Kitasatosporales</taxon>
        <taxon>Streptomycetaceae</taxon>
        <taxon>Streptomyces</taxon>
    </lineage>
</organism>
<dbReference type="InterPro" id="IPR013324">
    <property type="entry name" value="RNA_pol_sigma_r3/r4-like"/>
</dbReference>
<dbReference type="PANTHER" id="PTHR43133">
    <property type="entry name" value="RNA POLYMERASE ECF-TYPE SIGMA FACTO"/>
    <property type="match status" value="1"/>
</dbReference>
<evidence type="ECO:0000313" key="7">
    <source>
        <dbReference type="EMBL" id="RKN45623.1"/>
    </source>
</evidence>
<feature type="domain" description="RNA polymerase sigma factor 70 region 4 type 2" evidence="6">
    <location>
        <begin position="127"/>
        <end position="173"/>
    </location>
</feature>
<evidence type="ECO:0000256" key="3">
    <source>
        <dbReference type="ARBA" id="ARBA00023082"/>
    </source>
</evidence>
<dbReference type="InterPro" id="IPR036388">
    <property type="entry name" value="WH-like_DNA-bd_sf"/>
</dbReference>
<keyword evidence="2" id="KW-0805">Transcription regulation</keyword>
<dbReference type="Gene3D" id="1.10.10.10">
    <property type="entry name" value="Winged helix-like DNA-binding domain superfamily/Winged helix DNA-binding domain"/>
    <property type="match status" value="1"/>
</dbReference>
<dbReference type="RefSeq" id="WP_120675512.1">
    <property type="nucleotide sequence ID" value="NZ_RBAL01000002.1"/>
</dbReference>
<name>A0A3A9ZBI0_9ACTN</name>
<dbReference type="AlphaFoldDB" id="A0A3A9ZBI0"/>
<protein>
    <submittedName>
        <fullName evidence="7">Sigma-70 family RNA polymerase sigma factor</fullName>
    </submittedName>
</protein>
<dbReference type="EMBL" id="RBAL01000002">
    <property type="protein sequence ID" value="RKN45623.1"/>
    <property type="molecule type" value="Genomic_DNA"/>
</dbReference>
<evidence type="ECO:0000313" key="8">
    <source>
        <dbReference type="Proteomes" id="UP000272474"/>
    </source>
</evidence>
<dbReference type="Proteomes" id="UP000272474">
    <property type="component" value="Unassembled WGS sequence"/>
</dbReference>
<evidence type="ECO:0000256" key="1">
    <source>
        <dbReference type="ARBA" id="ARBA00010641"/>
    </source>
</evidence>
<dbReference type="Pfam" id="PF08281">
    <property type="entry name" value="Sigma70_r4_2"/>
    <property type="match status" value="1"/>
</dbReference>
<dbReference type="InterPro" id="IPR039425">
    <property type="entry name" value="RNA_pol_sigma-70-like"/>
</dbReference>
<evidence type="ECO:0000256" key="2">
    <source>
        <dbReference type="ARBA" id="ARBA00023015"/>
    </source>
</evidence>
<dbReference type="GO" id="GO:0006352">
    <property type="term" value="P:DNA-templated transcription initiation"/>
    <property type="evidence" value="ECO:0007669"/>
    <property type="project" value="InterPro"/>
</dbReference>
<gene>
    <name evidence="7" type="ORF">D7294_03880</name>
</gene>
<dbReference type="NCBIfam" id="TIGR02937">
    <property type="entry name" value="sigma70-ECF"/>
    <property type="match status" value="1"/>
</dbReference>
<keyword evidence="4" id="KW-0238">DNA-binding</keyword>
<keyword evidence="3" id="KW-0731">Sigma factor</keyword>
<dbReference type="CDD" id="cd06171">
    <property type="entry name" value="Sigma70_r4"/>
    <property type="match status" value="1"/>
</dbReference>
<keyword evidence="5" id="KW-0804">Transcription</keyword>
<dbReference type="PANTHER" id="PTHR43133:SF52">
    <property type="entry name" value="ECF RNA POLYMERASE SIGMA FACTOR SIGL"/>
    <property type="match status" value="1"/>
</dbReference>
<dbReference type="GO" id="GO:0003677">
    <property type="term" value="F:DNA binding"/>
    <property type="evidence" value="ECO:0007669"/>
    <property type="project" value="UniProtKB-KW"/>
</dbReference>
<evidence type="ECO:0000256" key="5">
    <source>
        <dbReference type="ARBA" id="ARBA00023163"/>
    </source>
</evidence>
<dbReference type="OrthoDB" id="9811152at2"/>
<evidence type="ECO:0000256" key="4">
    <source>
        <dbReference type="ARBA" id="ARBA00023125"/>
    </source>
</evidence>
<dbReference type="InterPro" id="IPR013249">
    <property type="entry name" value="RNA_pol_sigma70_r4_t2"/>
</dbReference>
<keyword evidence="8" id="KW-1185">Reference proteome</keyword>
<proteinExistence type="inferred from homology"/>
<evidence type="ECO:0000259" key="6">
    <source>
        <dbReference type="Pfam" id="PF08281"/>
    </source>
</evidence>
<reference evidence="7 8" key="1">
    <citation type="journal article" date="2014" name="Int. J. Syst. Evol. Microbiol.">
        <title>Streptomyces hoynatensis sp. nov., isolated from deep marine sediment.</title>
        <authorList>
            <person name="Veyisoglu A."/>
            <person name="Sahin N."/>
        </authorList>
    </citation>
    <scope>NUCLEOTIDE SEQUENCE [LARGE SCALE GENOMIC DNA]</scope>
    <source>
        <strain evidence="7 8">KCTC 29097</strain>
    </source>
</reference>
<sequence>MVRWRTAVGSGEAHARASGVPLAEGMDAGRVRAVLALGGVPWDELEDGVQQVRLKLLEQDAKPAGKPIREPGAFVSVVASRVAIDWHRARSRDAGLRERLAARWGATPPPEHPQEHRDLALTVAAGLDELPPGQRQVLVLRYYADLPVRKIAELLDVPEGTVKSRLHAAVSALRTRLGERES</sequence>